<protein>
    <recommendedName>
        <fullName evidence="2">DNA methylase adenine-specific domain-containing protein</fullName>
    </recommendedName>
</protein>
<comment type="caution">
    <text evidence="3">The sequence shown here is derived from an EMBL/GenBank/DDBJ whole genome shotgun (WGS) entry which is preliminary data.</text>
</comment>
<proteinExistence type="predicted"/>
<dbReference type="EMBL" id="JAUSYA010000001">
    <property type="protein sequence ID" value="MDQ0683605.1"/>
    <property type="molecule type" value="Genomic_DNA"/>
</dbReference>
<organism evidence="3 4">
    <name type="scientific">Streptomyces achromogenes</name>
    <dbReference type="NCBI Taxonomy" id="67255"/>
    <lineage>
        <taxon>Bacteria</taxon>
        <taxon>Bacillati</taxon>
        <taxon>Actinomycetota</taxon>
        <taxon>Actinomycetes</taxon>
        <taxon>Kitasatosporales</taxon>
        <taxon>Streptomycetaceae</taxon>
        <taxon>Streptomyces</taxon>
    </lineage>
</organism>
<evidence type="ECO:0000259" key="2">
    <source>
        <dbReference type="Pfam" id="PF02384"/>
    </source>
</evidence>
<sequence length="354" mass="38105">MSQLDLFADAETPDEPPAPLAPIATPRRYLTGLPPAPTPVTISAPPQSQPKPTAVKAALGHYRPAQKNPHQTAFDIAEAVSYAWHHAQGGSGIEVPMGVVATLALWPLRGPDAYLAADWWLSLDDDQLLAAFRECWARWWIMRPDLIDRATPLHKWVDDEKPVPKRAGAVRAVVEAALTRGLLHLTSSDDAYCRSATDVMGALLAIMRSKGAHDALAEVHTPPDVAELMARMMLDVAPLKPGMKFDEPAGGTGGMYRAAAQVMRERNIDPHDFGWSLTDIDELAAAGAAVNAIIWDLGPSVLIACGDTLHDGNLTAKAAQQARDSFARRDELHSQAVFLAALQKVQALVRGVAA</sequence>
<dbReference type="RefSeq" id="WP_307042553.1">
    <property type="nucleotide sequence ID" value="NZ_JAUSYA010000001.1"/>
</dbReference>
<dbReference type="SUPFAM" id="SSF53335">
    <property type="entry name" value="S-adenosyl-L-methionine-dependent methyltransferases"/>
    <property type="match status" value="1"/>
</dbReference>
<dbReference type="InterPro" id="IPR003356">
    <property type="entry name" value="DNA_methylase_A-5"/>
</dbReference>
<dbReference type="Gene3D" id="3.40.50.150">
    <property type="entry name" value="Vaccinia Virus protein VP39"/>
    <property type="match status" value="1"/>
</dbReference>
<accession>A0ABU0PYW5</accession>
<feature type="domain" description="DNA methylase adenine-specific" evidence="2">
    <location>
        <begin position="217"/>
        <end position="315"/>
    </location>
</feature>
<gene>
    <name evidence="3" type="ORF">QFZ56_002568</name>
</gene>
<dbReference type="Pfam" id="PF02384">
    <property type="entry name" value="N6_Mtase"/>
    <property type="match status" value="1"/>
</dbReference>
<dbReference type="InterPro" id="IPR029063">
    <property type="entry name" value="SAM-dependent_MTases_sf"/>
</dbReference>
<evidence type="ECO:0000313" key="3">
    <source>
        <dbReference type="EMBL" id="MDQ0683605.1"/>
    </source>
</evidence>
<evidence type="ECO:0000313" key="4">
    <source>
        <dbReference type="Proteomes" id="UP001243364"/>
    </source>
</evidence>
<dbReference type="Proteomes" id="UP001243364">
    <property type="component" value="Unassembled WGS sequence"/>
</dbReference>
<keyword evidence="4" id="KW-1185">Reference proteome</keyword>
<evidence type="ECO:0000256" key="1">
    <source>
        <dbReference type="SAM" id="MobiDB-lite"/>
    </source>
</evidence>
<reference evidence="3 4" key="1">
    <citation type="submission" date="2023-07" db="EMBL/GenBank/DDBJ databases">
        <title>Comparative genomics of wheat-associated soil bacteria to identify genetic determinants of phenazine resistance.</title>
        <authorList>
            <person name="Mouncey N."/>
        </authorList>
    </citation>
    <scope>NUCLEOTIDE SEQUENCE [LARGE SCALE GENOMIC DNA]</scope>
    <source>
        <strain evidence="3 4">W4I19-2</strain>
    </source>
</reference>
<feature type="region of interest" description="Disordered" evidence="1">
    <location>
        <begin position="1"/>
        <end position="28"/>
    </location>
</feature>
<name>A0ABU0PYW5_STRAH</name>